<accession>A0A940XYX4</accession>
<keyword evidence="5" id="KW-0411">Iron-sulfur</keyword>
<dbReference type="RefSeq" id="WP_210888277.1">
    <property type="nucleotide sequence ID" value="NZ_JAGPYQ010000001.1"/>
</dbReference>
<comment type="cofactor">
    <cofactor evidence="1">
        <name>[4Fe-4S] cluster</name>
        <dbReference type="ChEBI" id="CHEBI:49883"/>
    </cofactor>
</comment>
<evidence type="ECO:0000313" key="7">
    <source>
        <dbReference type="EMBL" id="MBQ0852323.1"/>
    </source>
</evidence>
<dbReference type="SFLD" id="SFLDG01082">
    <property type="entry name" value="B12-binding_domain_containing"/>
    <property type="match status" value="1"/>
</dbReference>
<sequence length="558" mass="61557">MEMGLEPVEEVVGIDGRFQWEFPPPGGAGSGRRPASAARSVWYIALPLTSAHRGGHSGGGALVDGVDGQERYQNEGTVYPHSGLVEMITYQQRFLPDLSWTYLDLSHVDWEDVRAAIAADPPDVAAFTVYTSTALWAFVVAAEIKRVNPAAVIVFGNDHAGILHQEILTGHYGHRLVDFISTGNNGPFTMLGLLYALRGQLDLKRVPSLAYRENSRVVNQSAPTYPLDRRILPDYTLIEDQLERYYDKAFDVWYAHHYDLKRMVTLPLDAGCTWGKRPGRRCKHCSIQGLTPKFARMDSIIPALEEVVGGLGANVYAAGDSTLGFSRAQWSGDIGYLDELAERCAASPVLRDQRFLLAYGLVFEFLQSAKLCQGFVRTWNVGLEAFDPKLLKGDSKGINKGPDRVLEALELASELDYKIYVSGILGLPGTTRKQLREEVDSWLSLAETYRGTITTVSVAAPGVIPGSRMYWESFHAHPEVRAAHGEIIPARRLTELYVRTNTEVELADVEAAIADVGRGVIALGQESGHMKFGGYMLGGVDEDEAIERRLLDDICARL</sequence>
<dbReference type="GO" id="GO:0051536">
    <property type="term" value="F:iron-sulfur cluster binding"/>
    <property type="evidence" value="ECO:0007669"/>
    <property type="project" value="UniProtKB-KW"/>
</dbReference>
<keyword evidence="4" id="KW-0408">Iron</keyword>
<keyword evidence="2" id="KW-0949">S-adenosyl-L-methionine</keyword>
<evidence type="ECO:0000256" key="3">
    <source>
        <dbReference type="ARBA" id="ARBA00022723"/>
    </source>
</evidence>
<evidence type="ECO:0000259" key="6">
    <source>
        <dbReference type="SMART" id="SM00729"/>
    </source>
</evidence>
<dbReference type="SFLD" id="SFLDS00029">
    <property type="entry name" value="Radical_SAM"/>
    <property type="match status" value="1"/>
</dbReference>
<dbReference type="InterPro" id="IPR051198">
    <property type="entry name" value="BchE-like"/>
</dbReference>
<dbReference type="PANTHER" id="PTHR43409:SF16">
    <property type="entry name" value="SLR0320 PROTEIN"/>
    <property type="match status" value="1"/>
</dbReference>
<reference evidence="7 8" key="1">
    <citation type="submission" date="2021-04" db="EMBL/GenBank/DDBJ databases">
        <authorList>
            <person name="Tang X."/>
            <person name="Zhou X."/>
            <person name="Chen X."/>
            <person name="Cernava T."/>
            <person name="Zhang C."/>
        </authorList>
    </citation>
    <scope>NUCLEOTIDE SEQUENCE [LARGE SCALE GENOMIC DNA]</scope>
    <source>
        <strain evidence="7 8">BH-SS-21</strain>
    </source>
</reference>
<keyword evidence="3" id="KW-0479">Metal-binding</keyword>
<dbReference type="EMBL" id="JAGPYQ010000001">
    <property type="protein sequence ID" value="MBQ0852323.1"/>
    <property type="molecule type" value="Genomic_DNA"/>
</dbReference>
<evidence type="ECO:0000313" key="8">
    <source>
        <dbReference type="Proteomes" id="UP000677413"/>
    </source>
</evidence>
<dbReference type="AlphaFoldDB" id="A0A940XYX4"/>
<evidence type="ECO:0000256" key="1">
    <source>
        <dbReference type="ARBA" id="ARBA00001966"/>
    </source>
</evidence>
<dbReference type="InterPro" id="IPR058240">
    <property type="entry name" value="rSAM_sf"/>
</dbReference>
<feature type="domain" description="Elp3/MiaA/NifB-like radical SAM core" evidence="6">
    <location>
        <begin position="261"/>
        <end position="487"/>
    </location>
</feature>
<name>A0A940XYX4_9ACTN</name>
<dbReference type="GO" id="GO:0046872">
    <property type="term" value="F:metal ion binding"/>
    <property type="evidence" value="ECO:0007669"/>
    <property type="project" value="UniProtKB-KW"/>
</dbReference>
<keyword evidence="8" id="KW-1185">Reference proteome</keyword>
<proteinExistence type="predicted"/>
<dbReference type="PANTHER" id="PTHR43409">
    <property type="entry name" value="ANAEROBIC MAGNESIUM-PROTOPORPHYRIN IX MONOMETHYL ESTER CYCLASE-RELATED"/>
    <property type="match status" value="1"/>
</dbReference>
<dbReference type="SUPFAM" id="SSF102114">
    <property type="entry name" value="Radical SAM enzymes"/>
    <property type="match status" value="1"/>
</dbReference>
<comment type="caution">
    <text evidence="7">The sequence shown here is derived from an EMBL/GenBank/DDBJ whole genome shotgun (WGS) entry which is preliminary data.</text>
</comment>
<dbReference type="InterPro" id="IPR006638">
    <property type="entry name" value="Elp3/MiaA/NifB-like_rSAM"/>
</dbReference>
<organism evidence="7 8">
    <name type="scientific">Streptomyces liliiviolaceus</name>
    <dbReference type="NCBI Taxonomy" id="2823109"/>
    <lineage>
        <taxon>Bacteria</taxon>
        <taxon>Bacillati</taxon>
        <taxon>Actinomycetota</taxon>
        <taxon>Actinomycetes</taxon>
        <taxon>Kitasatosporales</taxon>
        <taxon>Streptomycetaceae</taxon>
        <taxon>Streptomyces</taxon>
    </lineage>
</organism>
<dbReference type="GO" id="GO:0003824">
    <property type="term" value="F:catalytic activity"/>
    <property type="evidence" value="ECO:0007669"/>
    <property type="project" value="InterPro"/>
</dbReference>
<gene>
    <name evidence="7" type="ORF">J8N05_29630</name>
</gene>
<evidence type="ECO:0000256" key="4">
    <source>
        <dbReference type="ARBA" id="ARBA00023004"/>
    </source>
</evidence>
<dbReference type="Gene3D" id="3.40.50.280">
    <property type="entry name" value="Cobalamin-binding domain"/>
    <property type="match status" value="1"/>
</dbReference>
<dbReference type="SMART" id="SM00729">
    <property type="entry name" value="Elp3"/>
    <property type="match status" value="1"/>
</dbReference>
<dbReference type="InterPro" id="IPR007197">
    <property type="entry name" value="rSAM"/>
</dbReference>
<evidence type="ECO:0000256" key="5">
    <source>
        <dbReference type="ARBA" id="ARBA00023014"/>
    </source>
</evidence>
<dbReference type="Proteomes" id="UP000677413">
    <property type="component" value="Unassembled WGS sequence"/>
</dbReference>
<dbReference type="GO" id="GO:0005829">
    <property type="term" value="C:cytosol"/>
    <property type="evidence" value="ECO:0007669"/>
    <property type="project" value="TreeGrafter"/>
</dbReference>
<evidence type="ECO:0000256" key="2">
    <source>
        <dbReference type="ARBA" id="ARBA00022691"/>
    </source>
</evidence>
<protein>
    <recommendedName>
        <fullName evidence="6">Elp3/MiaA/NifB-like radical SAM core domain-containing protein</fullName>
    </recommendedName>
</protein>